<sequence length="57" mass="6445">MASHFFLMMLFSCFVSVVFAALMRDKPEDQIRLGARLFAAFVLAGVALGWLMYPFPL</sequence>
<keyword evidence="1" id="KW-0472">Membrane</keyword>
<dbReference type="AlphaFoldDB" id="A0A382XMH1"/>
<proteinExistence type="predicted"/>
<name>A0A382XMH1_9ZZZZ</name>
<feature type="transmembrane region" description="Helical" evidence="1">
    <location>
        <begin position="6"/>
        <end position="23"/>
    </location>
</feature>
<keyword evidence="1" id="KW-1133">Transmembrane helix</keyword>
<keyword evidence="1" id="KW-0812">Transmembrane</keyword>
<organism evidence="2">
    <name type="scientific">marine metagenome</name>
    <dbReference type="NCBI Taxonomy" id="408172"/>
    <lineage>
        <taxon>unclassified sequences</taxon>
        <taxon>metagenomes</taxon>
        <taxon>ecological metagenomes</taxon>
    </lineage>
</organism>
<protein>
    <submittedName>
        <fullName evidence="2">Uncharacterized protein</fullName>
    </submittedName>
</protein>
<gene>
    <name evidence="2" type="ORF">METZ01_LOCUS424352</name>
</gene>
<reference evidence="2" key="1">
    <citation type="submission" date="2018-05" db="EMBL/GenBank/DDBJ databases">
        <authorList>
            <person name="Lanie J.A."/>
            <person name="Ng W.-L."/>
            <person name="Kazmierczak K.M."/>
            <person name="Andrzejewski T.M."/>
            <person name="Davidsen T.M."/>
            <person name="Wayne K.J."/>
            <person name="Tettelin H."/>
            <person name="Glass J.I."/>
            <person name="Rusch D."/>
            <person name="Podicherti R."/>
            <person name="Tsui H.-C.T."/>
            <person name="Winkler M.E."/>
        </authorList>
    </citation>
    <scope>NUCLEOTIDE SEQUENCE</scope>
</reference>
<accession>A0A382XMH1</accession>
<dbReference type="EMBL" id="UINC01168457">
    <property type="protein sequence ID" value="SVD71498.1"/>
    <property type="molecule type" value="Genomic_DNA"/>
</dbReference>
<evidence type="ECO:0000313" key="2">
    <source>
        <dbReference type="EMBL" id="SVD71498.1"/>
    </source>
</evidence>
<evidence type="ECO:0000256" key="1">
    <source>
        <dbReference type="SAM" id="Phobius"/>
    </source>
</evidence>
<feature type="transmembrane region" description="Helical" evidence="1">
    <location>
        <begin position="35"/>
        <end position="53"/>
    </location>
</feature>